<evidence type="ECO:0000259" key="1">
    <source>
        <dbReference type="PROSITE" id="PS51201"/>
    </source>
</evidence>
<sequence length="217" mass="23866">MKQYVVIGLGKFGYHVAKGLGQQGASVIGIDTDEEHIREVSEYIEEAISLDSTDKHALEEAGVRDADVGIVSIGEDIEASILTVMALKELNVKKIIAKATSQVHGKILSKIGADNIIYPERQVAKKIVKNLIEHTMIYETIDLSITMKIAKMIVPEIWVGTSILSGVFEEKYNVKPIAYKHHGIWHTKFESDDILESGDIVVLLGNNDDIEALSKGV</sequence>
<dbReference type="InterPro" id="IPR003148">
    <property type="entry name" value="RCK_N"/>
</dbReference>
<dbReference type="InterPro" id="IPR036291">
    <property type="entry name" value="NAD(P)-bd_dom_sf"/>
</dbReference>
<dbReference type="AlphaFoldDB" id="A0A0S4XP06"/>
<reference evidence="2" key="1">
    <citation type="submission" date="2015-11" db="EMBL/GenBank/DDBJ databases">
        <authorList>
            <person name="Zhang Y."/>
            <person name="Guo Z."/>
        </authorList>
    </citation>
    <scope>NUCLEOTIDE SEQUENCE</scope>
    <source>
        <strain evidence="2">BN30871</strain>
    </source>
</reference>
<dbReference type="SUPFAM" id="SSF116726">
    <property type="entry name" value="TrkA C-terminal domain-like"/>
    <property type="match status" value="1"/>
</dbReference>
<dbReference type="Pfam" id="PF02254">
    <property type="entry name" value="TrkA_N"/>
    <property type="match status" value="1"/>
</dbReference>
<dbReference type="EMBL" id="FAXN01000046">
    <property type="protein sequence ID" value="CUV65806.1"/>
    <property type="molecule type" value="Genomic_DNA"/>
</dbReference>
<dbReference type="PANTHER" id="PTHR43833">
    <property type="entry name" value="POTASSIUM CHANNEL PROTEIN 2-RELATED-RELATED"/>
    <property type="match status" value="1"/>
</dbReference>
<accession>A0A0S4XP06</accession>
<dbReference type="InterPro" id="IPR006037">
    <property type="entry name" value="RCK_C"/>
</dbReference>
<organism evidence="2">
    <name type="scientific">Sulfurovum sp. enrichment culture clone C5</name>
    <dbReference type="NCBI Taxonomy" id="497650"/>
    <lineage>
        <taxon>Bacteria</taxon>
        <taxon>Pseudomonadati</taxon>
        <taxon>Campylobacterota</taxon>
        <taxon>Epsilonproteobacteria</taxon>
        <taxon>Campylobacterales</taxon>
        <taxon>Sulfurovaceae</taxon>
        <taxon>Sulfurovum</taxon>
        <taxon>environmental samples</taxon>
    </lineage>
</organism>
<feature type="domain" description="RCK N-terminal" evidence="1">
    <location>
        <begin position="1"/>
        <end position="117"/>
    </location>
</feature>
<name>A0A0S4XP06_9BACT</name>
<dbReference type="Gene3D" id="3.30.70.1450">
    <property type="entry name" value="Regulator of K+ conductance, C-terminal domain"/>
    <property type="match status" value="1"/>
</dbReference>
<dbReference type="InterPro" id="IPR036721">
    <property type="entry name" value="RCK_C_sf"/>
</dbReference>
<dbReference type="GO" id="GO:0006813">
    <property type="term" value="P:potassium ion transport"/>
    <property type="evidence" value="ECO:0007669"/>
    <property type="project" value="InterPro"/>
</dbReference>
<evidence type="ECO:0000313" key="2">
    <source>
        <dbReference type="EMBL" id="CUV65806.1"/>
    </source>
</evidence>
<protein>
    <submittedName>
        <fullName evidence="2">Potassium uptake protein</fullName>
    </submittedName>
</protein>
<dbReference type="PROSITE" id="PS51201">
    <property type="entry name" value="RCK_N"/>
    <property type="match status" value="1"/>
</dbReference>
<proteinExistence type="predicted"/>
<gene>
    <name evidence="2" type="primary">ktrC</name>
    <name evidence="2" type="ORF">BN3087_450036</name>
</gene>
<dbReference type="InterPro" id="IPR050721">
    <property type="entry name" value="Trk_Ktr_HKT_K-transport"/>
</dbReference>
<dbReference type="GO" id="GO:0008324">
    <property type="term" value="F:monoatomic cation transmembrane transporter activity"/>
    <property type="evidence" value="ECO:0007669"/>
    <property type="project" value="InterPro"/>
</dbReference>
<dbReference type="SUPFAM" id="SSF51735">
    <property type="entry name" value="NAD(P)-binding Rossmann-fold domains"/>
    <property type="match status" value="1"/>
</dbReference>
<dbReference type="Pfam" id="PF02080">
    <property type="entry name" value="TrkA_C"/>
    <property type="match status" value="1"/>
</dbReference>
<dbReference type="PANTHER" id="PTHR43833:SF7">
    <property type="entry name" value="KTR SYSTEM POTASSIUM UPTAKE PROTEIN C"/>
    <property type="match status" value="1"/>
</dbReference>
<dbReference type="Gene3D" id="3.40.50.720">
    <property type="entry name" value="NAD(P)-binding Rossmann-like Domain"/>
    <property type="match status" value="1"/>
</dbReference>